<feature type="compositionally biased region" description="Gly residues" evidence="1">
    <location>
        <begin position="47"/>
        <end position="57"/>
    </location>
</feature>
<feature type="region of interest" description="Disordered" evidence="1">
    <location>
        <begin position="1"/>
        <end position="80"/>
    </location>
</feature>
<evidence type="ECO:0000313" key="3">
    <source>
        <dbReference type="Proteomes" id="UP001499863"/>
    </source>
</evidence>
<comment type="caution">
    <text evidence="2">The sequence shown here is derived from an EMBL/GenBank/DDBJ whole genome shotgun (WGS) entry which is preliminary data.</text>
</comment>
<dbReference type="Proteomes" id="UP001499863">
    <property type="component" value="Unassembled WGS sequence"/>
</dbReference>
<name>A0ABN1XXG3_9ACTN</name>
<protein>
    <submittedName>
        <fullName evidence="2">Uncharacterized protein</fullName>
    </submittedName>
</protein>
<keyword evidence="3" id="KW-1185">Reference proteome</keyword>
<evidence type="ECO:0000256" key="1">
    <source>
        <dbReference type="SAM" id="MobiDB-lite"/>
    </source>
</evidence>
<organism evidence="2 3">
    <name type="scientific">Kitasatospora putterlickiae</name>
    <dbReference type="NCBI Taxonomy" id="221725"/>
    <lineage>
        <taxon>Bacteria</taxon>
        <taxon>Bacillati</taxon>
        <taxon>Actinomycetota</taxon>
        <taxon>Actinomycetes</taxon>
        <taxon>Kitasatosporales</taxon>
        <taxon>Streptomycetaceae</taxon>
        <taxon>Kitasatospora</taxon>
    </lineage>
</organism>
<gene>
    <name evidence="2" type="ORF">GCM10009639_24020</name>
</gene>
<feature type="compositionally biased region" description="Gly residues" evidence="1">
    <location>
        <begin position="70"/>
        <end position="80"/>
    </location>
</feature>
<dbReference type="EMBL" id="BAAAKJ010000124">
    <property type="protein sequence ID" value="GAA1392448.1"/>
    <property type="molecule type" value="Genomic_DNA"/>
</dbReference>
<sequence>MGRRVGNVTERQVEGGAQAGGSPGVQGVQPGAFVGEFGYQVGDRPAGVGGQAGGGDPQGERQPAAEFGQPFGGLRFGGHPGAAEQLLQQAVGGRAG</sequence>
<proteinExistence type="predicted"/>
<evidence type="ECO:0000313" key="2">
    <source>
        <dbReference type="EMBL" id="GAA1392448.1"/>
    </source>
</evidence>
<reference evidence="2 3" key="1">
    <citation type="journal article" date="2019" name="Int. J. Syst. Evol. Microbiol.">
        <title>The Global Catalogue of Microorganisms (GCM) 10K type strain sequencing project: providing services to taxonomists for standard genome sequencing and annotation.</title>
        <authorList>
            <consortium name="The Broad Institute Genomics Platform"/>
            <consortium name="The Broad Institute Genome Sequencing Center for Infectious Disease"/>
            <person name="Wu L."/>
            <person name="Ma J."/>
        </authorList>
    </citation>
    <scope>NUCLEOTIDE SEQUENCE [LARGE SCALE GENOMIC DNA]</scope>
    <source>
        <strain evidence="2 3">JCM 12393</strain>
    </source>
</reference>
<accession>A0ABN1XXG3</accession>